<protein>
    <submittedName>
        <fullName evidence="2">Uncharacterized protein</fullName>
    </submittedName>
</protein>
<sequence length="71" mass="8096">MPEETKNEEAKSEEEPVEAEETEASEESEEKKQKDIMLRSGLSKKDTAPSAPRRFTPEEIAAYLKAQKKKK</sequence>
<proteinExistence type="predicted"/>
<feature type="region of interest" description="Disordered" evidence="1">
    <location>
        <begin position="1"/>
        <end position="58"/>
    </location>
</feature>
<evidence type="ECO:0000313" key="2">
    <source>
        <dbReference type="EMBL" id="OGG52036.1"/>
    </source>
</evidence>
<reference evidence="2 3" key="1">
    <citation type="journal article" date="2016" name="Nat. Commun.">
        <title>Thousands of microbial genomes shed light on interconnected biogeochemical processes in an aquifer system.</title>
        <authorList>
            <person name="Anantharaman K."/>
            <person name="Brown C.T."/>
            <person name="Hug L.A."/>
            <person name="Sharon I."/>
            <person name="Castelle C.J."/>
            <person name="Probst A.J."/>
            <person name="Thomas B.C."/>
            <person name="Singh A."/>
            <person name="Wilkins M.J."/>
            <person name="Karaoz U."/>
            <person name="Brodie E.L."/>
            <person name="Williams K.H."/>
            <person name="Hubbard S.S."/>
            <person name="Banfield J.F."/>
        </authorList>
    </citation>
    <scope>NUCLEOTIDE SEQUENCE [LARGE SCALE GENOMIC DNA]</scope>
    <source>
        <strain evidence="3">RIFCSPLOWO2_12_FULL_64_10</strain>
    </source>
</reference>
<accession>A0A1F6CS79</accession>
<evidence type="ECO:0000313" key="3">
    <source>
        <dbReference type="Proteomes" id="UP000178606"/>
    </source>
</evidence>
<dbReference type="Proteomes" id="UP000178606">
    <property type="component" value="Unassembled WGS sequence"/>
</dbReference>
<feature type="compositionally biased region" description="Basic and acidic residues" evidence="1">
    <location>
        <begin position="1"/>
        <end position="14"/>
    </location>
</feature>
<organism evidence="2 3">
    <name type="scientific">Handelsmanbacteria sp. (strain RIFCSPLOWO2_12_FULL_64_10)</name>
    <dbReference type="NCBI Taxonomy" id="1817868"/>
    <lineage>
        <taxon>Bacteria</taxon>
        <taxon>Candidatus Handelsmaniibacteriota</taxon>
    </lineage>
</organism>
<gene>
    <name evidence="2" type="ORF">A3F84_24730</name>
</gene>
<dbReference type="EMBL" id="MFKF01000160">
    <property type="protein sequence ID" value="OGG52036.1"/>
    <property type="molecule type" value="Genomic_DNA"/>
</dbReference>
<dbReference type="AlphaFoldDB" id="A0A1F6CS79"/>
<evidence type="ECO:0000256" key="1">
    <source>
        <dbReference type="SAM" id="MobiDB-lite"/>
    </source>
</evidence>
<name>A0A1F6CS79_HANXR</name>
<feature type="compositionally biased region" description="Acidic residues" evidence="1">
    <location>
        <begin position="15"/>
        <end position="28"/>
    </location>
</feature>
<feature type="compositionally biased region" description="Basic and acidic residues" evidence="1">
    <location>
        <begin position="29"/>
        <end position="47"/>
    </location>
</feature>
<comment type="caution">
    <text evidence="2">The sequence shown here is derived from an EMBL/GenBank/DDBJ whole genome shotgun (WGS) entry which is preliminary data.</text>
</comment>